<evidence type="ECO:0000256" key="7">
    <source>
        <dbReference type="SAM" id="MobiDB-lite"/>
    </source>
</evidence>
<comment type="subcellular location">
    <subcellularLocation>
        <location evidence="1">Cell inner membrane</location>
    </subcellularLocation>
</comment>
<evidence type="ECO:0000313" key="9">
    <source>
        <dbReference type="Proteomes" id="UP000272193"/>
    </source>
</evidence>
<evidence type="ECO:0000313" key="8">
    <source>
        <dbReference type="EMBL" id="RPE73177.1"/>
    </source>
</evidence>
<reference evidence="8 9" key="1">
    <citation type="submission" date="2018-11" db="EMBL/GenBank/DDBJ databases">
        <title>Genomic Encyclopedia of Type Strains, Phase IV (KMG-IV): sequencing the most valuable type-strain genomes for metagenomic binning, comparative biology and taxonomic classification.</title>
        <authorList>
            <person name="Goeker M."/>
        </authorList>
    </citation>
    <scope>NUCLEOTIDE SEQUENCE [LARGE SCALE GENOMIC DNA]</scope>
    <source>
        <strain evidence="8 9">DSM 101684</strain>
    </source>
</reference>
<evidence type="ECO:0000256" key="4">
    <source>
        <dbReference type="ARBA" id="ARBA00022679"/>
    </source>
</evidence>
<keyword evidence="2" id="KW-1003">Cell membrane</keyword>
<dbReference type="CDD" id="cd07984">
    <property type="entry name" value="LPLAT_LABLAT-like"/>
    <property type="match status" value="1"/>
</dbReference>
<proteinExistence type="predicted"/>
<dbReference type="Pfam" id="PF03279">
    <property type="entry name" value="Lip_A_acyltrans"/>
    <property type="match status" value="1"/>
</dbReference>
<dbReference type="PANTHER" id="PTHR30606">
    <property type="entry name" value="LIPID A BIOSYNTHESIS LAUROYL ACYLTRANSFERASE"/>
    <property type="match status" value="1"/>
</dbReference>
<feature type="region of interest" description="Disordered" evidence="7">
    <location>
        <begin position="1"/>
        <end position="23"/>
    </location>
</feature>
<dbReference type="GO" id="GO:0016746">
    <property type="term" value="F:acyltransferase activity"/>
    <property type="evidence" value="ECO:0007669"/>
    <property type="project" value="UniProtKB-KW"/>
</dbReference>
<dbReference type="OrthoDB" id="9803456at2"/>
<dbReference type="GO" id="GO:0005886">
    <property type="term" value="C:plasma membrane"/>
    <property type="evidence" value="ECO:0007669"/>
    <property type="project" value="UniProtKB-SubCell"/>
</dbReference>
<sequence>MTTPEPTPDAAAPKAPEPASAPTRRAAGFHPGIAFMRLIAPLPLPWLRALGWLLGQVLYVLAVPRRRVVMVNLRLCFPHWPVVERRRVARETFVRFAQAWLDRSWLWHGPAERVRARVRLEGAVEALADPKPTLVFAPHFYGLDAGGMALTLNFQRPMLSIYTPQPNPAVDAWLHQGRSRFGEVQLFNRSDGVKSLVSALRKGGLLYLLPDMNFGPEESIFVPFFGVSAATVPSLSRFARLARAQVVPVVTRMTPSGYTVQVMPPWQDFPTDDVVADTTRMNRELEGWIRTMPEQYYWVHKRFKTRPPGEPGVY</sequence>
<evidence type="ECO:0000256" key="1">
    <source>
        <dbReference type="ARBA" id="ARBA00004533"/>
    </source>
</evidence>
<dbReference type="RefSeq" id="WP_124220834.1">
    <property type="nucleotide sequence ID" value="NZ_RKQL01000001.1"/>
</dbReference>
<keyword evidence="4 8" id="KW-0808">Transferase</keyword>
<evidence type="ECO:0000256" key="5">
    <source>
        <dbReference type="ARBA" id="ARBA00023136"/>
    </source>
</evidence>
<organism evidence="8 9">
    <name type="scientific">Tibeticola sediminis</name>
    <dbReference type="NCBI Taxonomy" id="1917811"/>
    <lineage>
        <taxon>Bacteria</taxon>
        <taxon>Pseudomonadati</taxon>
        <taxon>Pseudomonadota</taxon>
        <taxon>Betaproteobacteria</taxon>
        <taxon>Burkholderiales</taxon>
        <taxon>Comamonadaceae</taxon>
        <taxon>Tibeticola</taxon>
    </lineage>
</organism>
<dbReference type="PIRSF" id="PIRSF026649">
    <property type="entry name" value="MsbB"/>
    <property type="match status" value="1"/>
</dbReference>
<evidence type="ECO:0000256" key="3">
    <source>
        <dbReference type="ARBA" id="ARBA00022519"/>
    </source>
</evidence>
<dbReference type="InterPro" id="IPR004960">
    <property type="entry name" value="LipA_acyltrans"/>
</dbReference>
<keyword evidence="6" id="KW-0012">Acyltransferase</keyword>
<keyword evidence="3" id="KW-0997">Cell inner membrane</keyword>
<evidence type="ECO:0000256" key="2">
    <source>
        <dbReference type="ARBA" id="ARBA00022475"/>
    </source>
</evidence>
<name>A0A3N4V7X3_9BURK</name>
<dbReference type="Proteomes" id="UP000272193">
    <property type="component" value="Unassembled WGS sequence"/>
</dbReference>
<accession>A0A3N4V7X3</accession>
<comment type="caution">
    <text evidence="8">The sequence shown here is derived from an EMBL/GenBank/DDBJ whole genome shotgun (WGS) entry which is preliminary data.</text>
</comment>
<protein>
    <submittedName>
        <fullName evidence="8">KDO2-lipid IV(A) lauroyltransferase</fullName>
    </submittedName>
</protein>
<dbReference type="GO" id="GO:0009247">
    <property type="term" value="P:glycolipid biosynthetic process"/>
    <property type="evidence" value="ECO:0007669"/>
    <property type="project" value="UniProtKB-ARBA"/>
</dbReference>
<evidence type="ECO:0000256" key="6">
    <source>
        <dbReference type="ARBA" id="ARBA00023315"/>
    </source>
</evidence>
<dbReference type="AlphaFoldDB" id="A0A3N4V7X3"/>
<dbReference type="PANTHER" id="PTHR30606:SF9">
    <property type="entry name" value="LIPID A BIOSYNTHESIS LAUROYLTRANSFERASE"/>
    <property type="match status" value="1"/>
</dbReference>
<dbReference type="EMBL" id="RKQL01000001">
    <property type="protein sequence ID" value="RPE73177.1"/>
    <property type="molecule type" value="Genomic_DNA"/>
</dbReference>
<gene>
    <name evidence="8" type="ORF">EDC62_0888</name>
</gene>
<keyword evidence="9" id="KW-1185">Reference proteome</keyword>
<keyword evidence="5" id="KW-0472">Membrane</keyword>